<sequence>MLAIKAKVFRSSVLEPSDHAVLDALLADALQARRYCAHDTDAAALYRRAAALYLEIMRRALHNEQRPSGLTGLAANASGL</sequence>
<comment type="caution">
    <text evidence="1">The sequence shown here is derived from an EMBL/GenBank/DDBJ whole genome shotgun (WGS) entry which is preliminary data.</text>
</comment>
<dbReference type="Proteomes" id="UP000322981">
    <property type="component" value="Unassembled WGS sequence"/>
</dbReference>
<proteinExistence type="predicted"/>
<dbReference type="AlphaFoldDB" id="A0A5M8FCV3"/>
<dbReference type="RefSeq" id="WP_150094996.1">
    <property type="nucleotide sequence ID" value="NZ_VWXX01000070.1"/>
</dbReference>
<gene>
    <name evidence="1" type="ORF">F2Q65_19175</name>
</gene>
<dbReference type="EMBL" id="VWXX01000070">
    <property type="protein sequence ID" value="KAA6181536.1"/>
    <property type="molecule type" value="Genomic_DNA"/>
</dbReference>
<reference evidence="1 2" key="1">
    <citation type="submission" date="2019-09" db="EMBL/GenBank/DDBJ databases">
        <title>Whole-genome sequence of the purple sulfur bacterium Thiohalocapsa marina DSM 19078.</title>
        <authorList>
            <person name="Kyndt J.A."/>
            <person name="Meyer T.E."/>
        </authorList>
    </citation>
    <scope>NUCLEOTIDE SEQUENCE [LARGE SCALE GENOMIC DNA]</scope>
    <source>
        <strain evidence="1 2">DSM 19078</strain>
    </source>
</reference>
<protein>
    <submittedName>
        <fullName evidence="1">Uncharacterized protein</fullName>
    </submittedName>
</protein>
<accession>A0A5M8FCV3</accession>
<organism evidence="1 2">
    <name type="scientific">Thiohalocapsa marina</name>
    <dbReference type="NCBI Taxonomy" id="424902"/>
    <lineage>
        <taxon>Bacteria</taxon>
        <taxon>Pseudomonadati</taxon>
        <taxon>Pseudomonadota</taxon>
        <taxon>Gammaproteobacteria</taxon>
        <taxon>Chromatiales</taxon>
        <taxon>Chromatiaceae</taxon>
        <taxon>Thiohalocapsa</taxon>
    </lineage>
</organism>
<name>A0A5M8FCV3_9GAMM</name>
<evidence type="ECO:0000313" key="1">
    <source>
        <dbReference type="EMBL" id="KAA6181536.1"/>
    </source>
</evidence>
<evidence type="ECO:0000313" key="2">
    <source>
        <dbReference type="Proteomes" id="UP000322981"/>
    </source>
</evidence>
<keyword evidence="2" id="KW-1185">Reference proteome</keyword>